<dbReference type="Pfam" id="PF07432">
    <property type="entry name" value="Hc1"/>
    <property type="match status" value="1"/>
</dbReference>
<reference evidence="1" key="1">
    <citation type="submission" date="2020-03" db="EMBL/GenBank/DDBJ databases">
        <title>The deep terrestrial virosphere.</title>
        <authorList>
            <person name="Holmfeldt K."/>
            <person name="Nilsson E."/>
            <person name="Simone D."/>
            <person name="Lopez-Fernandez M."/>
            <person name="Wu X."/>
            <person name="de Brujin I."/>
            <person name="Lundin D."/>
            <person name="Andersson A."/>
            <person name="Bertilsson S."/>
            <person name="Dopson M."/>
        </authorList>
    </citation>
    <scope>NUCLEOTIDE SEQUENCE</scope>
    <source>
        <strain evidence="1">MM171B00424</strain>
    </source>
</reference>
<proteinExistence type="predicted"/>
<gene>
    <name evidence="1" type="ORF">MM171B00424_0016</name>
</gene>
<dbReference type="InterPro" id="IPR010886">
    <property type="entry name" value="Hc1"/>
</dbReference>
<evidence type="ECO:0008006" key="2">
    <source>
        <dbReference type="Google" id="ProtNLM"/>
    </source>
</evidence>
<dbReference type="AlphaFoldDB" id="A0A6M3M8S5"/>
<dbReference type="EMBL" id="MT143876">
    <property type="protein sequence ID" value="QJB04231.1"/>
    <property type="molecule type" value="Genomic_DNA"/>
</dbReference>
<protein>
    <recommendedName>
        <fullName evidence="2">Histone H1</fullName>
    </recommendedName>
</protein>
<organism evidence="1">
    <name type="scientific">viral metagenome</name>
    <dbReference type="NCBI Taxonomy" id="1070528"/>
    <lineage>
        <taxon>unclassified sequences</taxon>
        <taxon>metagenomes</taxon>
        <taxon>organismal metagenomes</taxon>
    </lineage>
</organism>
<name>A0A6M3M8S5_9ZZZZ</name>
<dbReference type="GO" id="GO:0003677">
    <property type="term" value="F:DNA binding"/>
    <property type="evidence" value="ECO:0007669"/>
    <property type="project" value="InterPro"/>
</dbReference>
<sequence>MIKKLLNDMGEILQTASADAEKFDEKGNASAGRRIRMAMQNLKKKAQAVRIAVTEAKKG</sequence>
<accession>A0A6M3M8S5</accession>
<dbReference type="GO" id="GO:0030527">
    <property type="term" value="F:structural constituent of chromatin"/>
    <property type="evidence" value="ECO:0007669"/>
    <property type="project" value="InterPro"/>
</dbReference>
<evidence type="ECO:0000313" key="1">
    <source>
        <dbReference type="EMBL" id="QJB04231.1"/>
    </source>
</evidence>